<protein>
    <submittedName>
        <fullName evidence="1">YkvS family protein</fullName>
    </submittedName>
</protein>
<dbReference type="InterPro" id="IPR018690">
    <property type="entry name" value="DUF2187"/>
</dbReference>
<gene>
    <name evidence="1" type="ORF">JF544_10970</name>
</gene>
<proteinExistence type="predicted"/>
<dbReference type="RefSeq" id="WP_035532250.1">
    <property type="nucleotide sequence ID" value="NZ_JAEKJY010000003.1"/>
</dbReference>
<sequence>MADENLSKGLVDAAFNKKEAEEAEKIKEENKANEGDIITFKRDGQQLEAVVTSTNPANSVVCDLTIMEDFHERNFDFEKTVVAHKNYTIKKRSKK</sequence>
<dbReference type="Proteomes" id="UP000663970">
    <property type="component" value="Unassembled WGS sequence"/>
</dbReference>
<reference evidence="1 2" key="1">
    <citation type="submission" date="2020-12" db="EMBL/GenBank/DDBJ databases">
        <title>Oil enriched cultivation method for isolating marine PHA-producing bacteria.</title>
        <authorList>
            <person name="Zheng W."/>
            <person name="Yu S."/>
            <person name="Huang Y."/>
        </authorList>
    </citation>
    <scope>NUCLEOTIDE SEQUENCE [LARGE SCALE GENOMIC DNA]</scope>
    <source>
        <strain evidence="1 2">SY-2-6</strain>
    </source>
</reference>
<keyword evidence="2" id="KW-1185">Reference proteome</keyword>
<evidence type="ECO:0000313" key="2">
    <source>
        <dbReference type="Proteomes" id="UP000663970"/>
    </source>
</evidence>
<dbReference type="EMBL" id="JAEKJY010000003">
    <property type="protein sequence ID" value="MBN8235773.1"/>
    <property type="molecule type" value="Genomic_DNA"/>
</dbReference>
<dbReference type="Pfam" id="PF09953">
    <property type="entry name" value="DUF2187"/>
    <property type="match status" value="1"/>
</dbReference>
<comment type="caution">
    <text evidence="1">The sequence shown here is derived from an EMBL/GenBank/DDBJ whole genome shotgun (WGS) entry which is preliminary data.</text>
</comment>
<name>A0ABS3DWS5_9BACI</name>
<accession>A0ABS3DWS5</accession>
<evidence type="ECO:0000313" key="1">
    <source>
        <dbReference type="EMBL" id="MBN8235773.1"/>
    </source>
</evidence>
<organism evidence="1 2">
    <name type="scientific">Halobacillus kuroshimensis</name>
    <dbReference type="NCBI Taxonomy" id="302481"/>
    <lineage>
        <taxon>Bacteria</taxon>
        <taxon>Bacillati</taxon>
        <taxon>Bacillota</taxon>
        <taxon>Bacilli</taxon>
        <taxon>Bacillales</taxon>
        <taxon>Bacillaceae</taxon>
        <taxon>Halobacillus</taxon>
    </lineage>
</organism>